<name>A0ACB8AR70_9AGAM</name>
<keyword evidence="2" id="KW-1185">Reference proteome</keyword>
<protein>
    <submittedName>
        <fullName evidence="1">Fungal-specific transcription factor domain-containing protein</fullName>
    </submittedName>
</protein>
<proteinExistence type="predicted"/>
<evidence type="ECO:0000313" key="2">
    <source>
        <dbReference type="Proteomes" id="UP000790377"/>
    </source>
</evidence>
<organism evidence="1 2">
    <name type="scientific">Hygrophoropsis aurantiaca</name>
    <dbReference type="NCBI Taxonomy" id="72124"/>
    <lineage>
        <taxon>Eukaryota</taxon>
        <taxon>Fungi</taxon>
        <taxon>Dikarya</taxon>
        <taxon>Basidiomycota</taxon>
        <taxon>Agaricomycotina</taxon>
        <taxon>Agaricomycetes</taxon>
        <taxon>Agaricomycetidae</taxon>
        <taxon>Boletales</taxon>
        <taxon>Coniophorineae</taxon>
        <taxon>Hygrophoropsidaceae</taxon>
        <taxon>Hygrophoropsis</taxon>
    </lineage>
</organism>
<sequence length="776" mass="85175">MDPYGRSREAPPPPVQPFTFVTANHPPPDGSRFIADPAQDPDKNDTNIAFMKGPKRKRLAKACDACHKSKRRCDGTAPCSNCYFASKKCTYTDAAGNPVPAPRPARADGPTDTAQGSYVNFTDSFQAGQQSFTVPPIPQGDIMSASVDSDDDRAASRKRFRPEQGQSTESMPRALPSVSVVDRGCSERDPSLTRELVHLFFTHRQPQRMIIHKPSFSLALSRGQVPPYLLHAICAVAAPLSKRPWLQESPARNAGNIYAKEAVSLMFDSAGKLICEPSLATAQALCLLQLHDRMAKSIWVAPYHKLAVDVLESLGTFDPDYAVGIAPPISSPEFTDAFIERECARRVFWLIYISDVHACVLYGRDVSATEEQLKLRLPIDETSFEMSVHSAVQEYLSVPAPRSSYSSEIGHLIRVLSIHVTVEKTMDIFNDPKSGKHPVATLRQADAALNAWSESLPDHLQWSDDNLNIHMTMFQSDSNIGEYFRIRLSLGNPLIYGCVRRLRGQAKQRCRTAQDGGPPWARERLDKIIAALGARAKNSVILGAAMWPLFKYLNGEHPEVRTWTKEFEGVWGVKIQDLCPPAPEPLQMRPPATRLSIGHSPSIPLNNSPLQRSGSVVSSTNSIASSSSYHPVGRSPTEQRRPSKPLFVEGEGVSVGNAELREKEHGRMVSDSNIDPTLQNARVAVTTEVPRTLPSLKASGLLNWSSSPSDNSPNLPNTSWQLPSAQHLVPPRQASRDPVRSPLVSTSSPAECSTPRSSVSTRTNGMPAGMPWLANE</sequence>
<reference evidence="1" key="1">
    <citation type="journal article" date="2021" name="New Phytol.">
        <title>Evolutionary innovations through gain and loss of genes in the ectomycorrhizal Boletales.</title>
        <authorList>
            <person name="Wu G."/>
            <person name="Miyauchi S."/>
            <person name="Morin E."/>
            <person name="Kuo A."/>
            <person name="Drula E."/>
            <person name="Varga T."/>
            <person name="Kohler A."/>
            <person name="Feng B."/>
            <person name="Cao Y."/>
            <person name="Lipzen A."/>
            <person name="Daum C."/>
            <person name="Hundley H."/>
            <person name="Pangilinan J."/>
            <person name="Johnson J."/>
            <person name="Barry K."/>
            <person name="LaButti K."/>
            <person name="Ng V."/>
            <person name="Ahrendt S."/>
            <person name="Min B."/>
            <person name="Choi I.G."/>
            <person name="Park H."/>
            <person name="Plett J.M."/>
            <person name="Magnuson J."/>
            <person name="Spatafora J.W."/>
            <person name="Nagy L.G."/>
            <person name="Henrissat B."/>
            <person name="Grigoriev I.V."/>
            <person name="Yang Z.L."/>
            <person name="Xu J."/>
            <person name="Martin F.M."/>
        </authorList>
    </citation>
    <scope>NUCLEOTIDE SEQUENCE</scope>
    <source>
        <strain evidence="1">ATCC 28755</strain>
    </source>
</reference>
<gene>
    <name evidence="1" type="ORF">BJ138DRAFT_1110226</name>
</gene>
<comment type="caution">
    <text evidence="1">The sequence shown here is derived from an EMBL/GenBank/DDBJ whole genome shotgun (WGS) entry which is preliminary data.</text>
</comment>
<dbReference type="EMBL" id="MU267608">
    <property type="protein sequence ID" value="KAH7914852.1"/>
    <property type="molecule type" value="Genomic_DNA"/>
</dbReference>
<evidence type="ECO:0000313" key="1">
    <source>
        <dbReference type="EMBL" id="KAH7914852.1"/>
    </source>
</evidence>
<dbReference type="Proteomes" id="UP000790377">
    <property type="component" value="Unassembled WGS sequence"/>
</dbReference>
<accession>A0ACB8AR70</accession>